<organism evidence="1 2">
    <name type="scientific">Podospora bellae-mahoneyi</name>
    <dbReference type="NCBI Taxonomy" id="2093777"/>
    <lineage>
        <taxon>Eukaryota</taxon>
        <taxon>Fungi</taxon>
        <taxon>Dikarya</taxon>
        <taxon>Ascomycota</taxon>
        <taxon>Pezizomycotina</taxon>
        <taxon>Sordariomycetes</taxon>
        <taxon>Sordariomycetidae</taxon>
        <taxon>Sordariales</taxon>
        <taxon>Podosporaceae</taxon>
        <taxon>Podospora</taxon>
    </lineage>
</organism>
<dbReference type="RefSeq" id="XP_062729056.1">
    <property type="nucleotide sequence ID" value="XM_062872938.1"/>
</dbReference>
<proteinExistence type="predicted"/>
<reference evidence="1 2" key="1">
    <citation type="journal article" date="2023" name="bioRxiv">
        <title>High-quality genome assemblies of four members of thePodospora anserinaspecies complex.</title>
        <authorList>
            <person name="Ament-Velasquez S.L."/>
            <person name="Vogan A.A."/>
            <person name="Wallerman O."/>
            <person name="Hartmann F."/>
            <person name="Gautier V."/>
            <person name="Silar P."/>
            <person name="Giraud T."/>
            <person name="Johannesson H."/>
        </authorList>
    </citation>
    <scope>NUCLEOTIDE SEQUENCE [LARGE SCALE GENOMIC DNA]</scope>
    <source>
        <strain evidence="1 2">CBS 112042</strain>
    </source>
</reference>
<evidence type="ECO:0000313" key="2">
    <source>
        <dbReference type="Proteomes" id="UP001322138"/>
    </source>
</evidence>
<comment type="caution">
    <text evidence="1">The sequence shown here is derived from an EMBL/GenBank/DDBJ whole genome shotgun (WGS) entry which is preliminary data.</text>
</comment>
<gene>
    <name evidence="1" type="ORF">QC761_0088230</name>
</gene>
<protein>
    <submittedName>
        <fullName evidence="1">Uncharacterized protein</fullName>
    </submittedName>
</protein>
<evidence type="ECO:0000313" key="1">
    <source>
        <dbReference type="EMBL" id="KAK4640080.1"/>
    </source>
</evidence>
<name>A0ABR0F7V0_9PEZI</name>
<keyword evidence="2" id="KW-1185">Reference proteome</keyword>
<dbReference type="Proteomes" id="UP001322138">
    <property type="component" value="Unassembled WGS sequence"/>
</dbReference>
<sequence length="200" mass="22976">MPAAAAIDRAAFANTWVRRQRDGSHLQTQRENLVSLTWRYHLPVWLFAARLRASINALIADKQGTITVTPASMFVQIMTSRYSQLKFAAPSTLRTYTIRTTEQTIVKMPRLNMMIRVAISWGINFPVGAQRNTLNYCVMRRARLTTRVKPNTACVAVWNHGFEKIRRKKRSIEIFDSDTVTILKDSTTYRSYLALLIPKL</sequence>
<accession>A0ABR0F7V0</accession>
<dbReference type="EMBL" id="JAFFGZ010000008">
    <property type="protein sequence ID" value="KAK4640080.1"/>
    <property type="molecule type" value="Genomic_DNA"/>
</dbReference>
<dbReference type="GeneID" id="87892276"/>